<accession>A0A9W7I3Z9</accession>
<evidence type="ECO:0000256" key="1">
    <source>
        <dbReference type="SAM" id="Phobius"/>
    </source>
</evidence>
<keyword evidence="1" id="KW-0472">Membrane</keyword>
<feature type="transmembrane region" description="Helical" evidence="1">
    <location>
        <begin position="46"/>
        <end position="68"/>
    </location>
</feature>
<dbReference type="Proteomes" id="UP001165190">
    <property type="component" value="Unassembled WGS sequence"/>
</dbReference>
<dbReference type="EMBL" id="BSYR01000022">
    <property type="protein sequence ID" value="GMI88477.1"/>
    <property type="molecule type" value="Genomic_DNA"/>
</dbReference>
<evidence type="ECO:0000313" key="2">
    <source>
        <dbReference type="EMBL" id="GMI88477.1"/>
    </source>
</evidence>
<dbReference type="OrthoDB" id="627262at2759"/>
<comment type="caution">
    <text evidence="2">The sequence shown here is derived from an EMBL/GenBank/DDBJ whole genome shotgun (WGS) entry which is preliminary data.</text>
</comment>
<evidence type="ECO:0000313" key="3">
    <source>
        <dbReference type="Proteomes" id="UP001165190"/>
    </source>
</evidence>
<keyword evidence="1" id="KW-1133">Transmembrane helix</keyword>
<protein>
    <submittedName>
        <fullName evidence="2">Uncharacterized protein</fullName>
    </submittedName>
</protein>
<gene>
    <name evidence="2" type="ORF">HRI_002517000</name>
</gene>
<name>A0A9W7I3Z9_HIBTR</name>
<dbReference type="AlphaFoldDB" id="A0A9W7I3Z9"/>
<keyword evidence="1" id="KW-0812">Transmembrane</keyword>
<sequence>MDSPSNGYGRPFPCWCLLCNRYVCGEFGCFRMAQAKRQEGRFDGSCCSFCLICGDGLWLLPSFILALFKVRPPICMSFFATT</sequence>
<keyword evidence="3" id="KW-1185">Reference proteome</keyword>
<organism evidence="2 3">
    <name type="scientific">Hibiscus trionum</name>
    <name type="common">Flower of an hour</name>
    <dbReference type="NCBI Taxonomy" id="183268"/>
    <lineage>
        <taxon>Eukaryota</taxon>
        <taxon>Viridiplantae</taxon>
        <taxon>Streptophyta</taxon>
        <taxon>Embryophyta</taxon>
        <taxon>Tracheophyta</taxon>
        <taxon>Spermatophyta</taxon>
        <taxon>Magnoliopsida</taxon>
        <taxon>eudicotyledons</taxon>
        <taxon>Gunneridae</taxon>
        <taxon>Pentapetalae</taxon>
        <taxon>rosids</taxon>
        <taxon>malvids</taxon>
        <taxon>Malvales</taxon>
        <taxon>Malvaceae</taxon>
        <taxon>Malvoideae</taxon>
        <taxon>Hibiscus</taxon>
    </lineage>
</organism>
<proteinExistence type="predicted"/>
<reference evidence="2" key="1">
    <citation type="submission" date="2023-05" db="EMBL/GenBank/DDBJ databases">
        <title>Genome and transcriptome analyses reveal genes involved in the formation of fine ridges on petal epidermal cells in Hibiscus trionum.</title>
        <authorList>
            <person name="Koshimizu S."/>
            <person name="Masuda S."/>
            <person name="Ishii T."/>
            <person name="Shirasu K."/>
            <person name="Hoshino A."/>
            <person name="Arita M."/>
        </authorList>
    </citation>
    <scope>NUCLEOTIDE SEQUENCE</scope>
    <source>
        <strain evidence="2">Hamamatsu line</strain>
    </source>
</reference>